<gene>
    <name evidence="2" type="ORF">V1264_001965</name>
</gene>
<proteinExistence type="predicted"/>
<sequence length="148" mass="16443">MEGAPPADGVVTFVTVLNKKDWIETPCSSDSDCPEKNAMCYYDKCLCDIGFIYSVGRKACVSTCALSDLQTSYIKYPEGGLAGYNMYQVQANAEECKSICTNDTQCMNFEITSVPVTKLTYCNFHYVPLSTTTVDIDKDWDFYAKTCA</sequence>
<evidence type="ECO:0000259" key="1">
    <source>
        <dbReference type="PROSITE" id="PS50948"/>
    </source>
</evidence>
<dbReference type="PROSITE" id="PS50948">
    <property type="entry name" value="PAN"/>
    <property type="match status" value="1"/>
</dbReference>
<dbReference type="AlphaFoldDB" id="A0AAN9C2W5"/>
<name>A0AAN9C2W5_9CAEN</name>
<protein>
    <recommendedName>
        <fullName evidence="1">Apple domain-containing protein</fullName>
    </recommendedName>
</protein>
<comment type="caution">
    <text evidence="2">The sequence shown here is derived from an EMBL/GenBank/DDBJ whole genome shotgun (WGS) entry which is preliminary data.</text>
</comment>
<evidence type="ECO:0000313" key="2">
    <source>
        <dbReference type="EMBL" id="KAK7116249.1"/>
    </source>
</evidence>
<feature type="domain" description="Apple" evidence="1">
    <location>
        <begin position="64"/>
        <end position="147"/>
    </location>
</feature>
<dbReference type="InterPro" id="IPR003609">
    <property type="entry name" value="Pan_app"/>
</dbReference>
<keyword evidence="3" id="KW-1185">Reference proteome</keyword>
<accession>A0AAN9C2W5</accession>
<dbReference type="EMBL" id="JBAMIC010000001">
    <property type="protein sequence ID" value="KAK7116249.1"/>
    <property type="molecule type" value="Genomic_DNA"/>
</dbReference>
<dbReference type="Proteomes" id="UP001374579">
    <property type="component" value="Unassembled WGS sequence"/>
</dbReference>
<reference evidence="2 3" key="1">
    <citation type="submission" date="2024-02" db="EMBL/GenBank/DDBJ databases">
        <title>Chromosome-scale genome assembly of the rough periwinkle Littorina saxatilis.</title>
        <authorList>
            <person name="De Jode A."/>
            <person name="Faria R."/>
            <person name="Formenti G."/>
            <person name="Sims Y."/>
            <person name="Smith T.P."/>
            <person name="Tracey A."/>
            <person name="Wood J.M.D."/>
            <person name="Zagrodzka Z.B."/>
            <person name="Johannesson K."/>
            <person name="Butlin R.K."/>
            <person name="Leder E.H."/>
        </authorList>
    </citation>
    <scope>NUCLEOTIDE SEQUENCE [LARGE SCALE GENOMIC DNA]</scope>
    <source>
        <strain evidence="2">Snail1</strain>
        <tissue evidence="2">Muscle</tissue>
    </source>
</reference>
<organism evidence="2 3">
    <name type="scientific">Littorina saxatilis</name>
    <dbReference type="NCBI Taxonomy" id="31220"/>
    <lineage>
        <taxon>Eukaryota</taxon>
        <taxon>Metazoa</taxon>
        <taxon>Spiralia</taxon>
        <taxon>Lophotrochozoa</taxon>
        <taxon>Mollusca</taxon>
        <taxon>Gastropoda</taxon>
        <taxon>Caenogastropoda</taxon>
        <taxon>Littorinimorpha</taxon>
        <taxon>Littorinoidea</taxon>
        <taxon>Littorinidae</taxon>
        <taxon>Littorina</taxon>
    </lineage>
</organism>
<evidence type="ECO:0000313" key="3">
    <source>
        <dbReference type="Proteomes" id="UP001374579"/>
    </source>
</evidence>